<dbReference type="Gene3D" id="3.40.50.1240">
    <property type="entry name" value="Phosphoglycerate mutase-like"/>
    <property type="match status" value="1"/>
</dbReference>
<evidence type="ECO:0000313" key="1">
    <source>
        <dbReference type="EMBL" id="GEO03128.1"/>
    </source>
</evidence>
<keyword evidence="2" id="KW-1185">Reference proteome</keyword>
<protein>
    <recommendedName>
        <fullName evidence="3">Phosphoglycerate mutase</fullName>
    </recommendedName>
</protein>
<dbReference type="AlphaFoldDB" id="A0A512ATU6"/>
<gene>
    <name evidence="1" type="ORF">AAE02nite_07920</name>
</gene>
<dbReference type="RefSeq" id="WP_146895168.1">
    <property type="nucleotide sequence ID" value="NZ_BJYS01000004.1"/>
</dbReference>
<sequence length="195" mass="22197">MSTAEAKLHIFLVRHHKPKVGQQDLYNASQATQFISEYDAAGIEAIINKPQGLPFAEVKRVHCSLLPRAKQTAIAIFGPEVELVEDKIFNECERKILSLPLLRFPIKVWLAGARALWLLGLNSQGIETYQEARVRARQCAEKLQQYAHEEKKTVLVAHGVLNIFIRRYLRKLGWQVVRKDGRGYLSVTELVKANI</sequence>
<proteinExistence type="predicted"/>
<evidence type="ECO:0000313" key="2">
    <source>
        <dbReference type="Proteomes" id="UP000321532"/>
    </source>
</evidence>
<evidence type="ECO:0008006" key="3">
    <source>
        <dbReference type="Google" id="ProtNLM"/>
    </source>
</evidence>
<dbReference type="EMBL" id="BJYS01000004">
    <property type="protein sequence ID" value="GEO03128.1"/>
    <property type="molecule type" value="Genomic_DNA"/>
</dbReference>
<dbReference type="InterPro" id="IPR013078">
    <property type="entry name" value="His_Pase_superF_clade-1"/>
</dbReference>
<dbReference type="InterPro" id="IPR029033">
    <property type="entry name" value="His_PPase_superfam"/>
</dbReference>
<accession>A0A512ATU6</accession>
<comment type="caution">
    <text evidence="1">The sequence shown here is derived from an EMBL/GenBank/DDBJ whole genome shotgun (WGS) entry which is preliminary data.</text>
</comment>
<dbReference type="SUPFAM" id="SSF53254">
    <property type="entry name" value="Phosphoglycerate mutase-like"/>
    <property type="match status" value="1"/>
</dbReference>
<dbReference type="OrthoDB" id="892470at2"/>
<name>A0A512ATU6_9BACT</name>
<dbReference type="Pfam" id="PF00300">
    <property type="entry name" value="His_Phos_1"/>
    <property type="match status" value="1"/>
</dbReference>
<organism evidence="1 2">
    <name type="scientific">Adhaeribacter aerolatus</name>
    <dbReference type="NCBI Taxonomy" id="670289"/>
    <lineage>
        <taxon>Bacteria</taxon>
        <taxon>Pseudomonadati</taxon>
        <taxon>Bacteroidota</taxon>
        <taxon>Cytophagia</taxon>
        <taxon>Cytophagales</taxon>
        <taxon>Hymenobacteraceae</taxon>
        <taxon>Adhaeribacter</taxon>
    </lineage>
</organism>
<reference evidence="1 2" key="1">
    <citation type="submission" date="2019-07" db="EMBL/GenBank/DDBJ databases">
        <title>Whole genome shotgun sequence of Adhaeribacter aerolatus NBRC 106133.</title>
        <authorList>
            <person name="Hosoyama A."/>
            <person name="Uohara A."/>
            <person name="Ohji S."/>
            <person name="Ichikawa N."/>
        </authorList>
    </citation>
    <scope>NUCLEOTIDE SEQUENCE [LARGE SCALE GENOMIC DNA]</scope>
    <source>
        <strain evidence="1 2">NBRC 106133</strain>
    </source>
</reference>
<dbReference type="Proteomes" id="UP000321532">
    <property type="component" value="Unassembled WGS sequence"/>
</dbReference>